<dbReference type="STRING" id="471852.Tcur_1255"/>
<dbReference type="HOGENOM" id="CLU_636035_0_0_11"/>
<gene>
    <name evidence="4" type="ordered locus">Tcur_1255</name>
</gene>
<keyword evidence="2" id="KW-0472">Membrane</keyword>
<evidence type="ECO:0000313" key="4">
    <source>
        <dbReference type="EMBL" id="ACY96838.1"/>
    </source>
</evidence>
<feature type="transmembrane region" description="Helical" evidence="2">
    <location>
        <begin position="115"/>
        <end position="136"/>
    </location>
</feature>
<keyword evidence="2" id="KW-0812">Transmembrane</keyword>
<dbReference type="Proteomes" id="UP000001918">
    <property type="component" value="Chromosome"/>
</dbReference>
<organism evidence="4 5">
    <name type="scientific">Thermomonospora curvata (strain ATCC 19995 / DSM 43183 / JCM 3096 / KCTC 9072 / NBRC 15933 / NCIMB 10081 / Henssen B9)</name>
    <dbReference type="NCBI Taxonomy" id="471852"/>
    <lineage>
        <taxon>Bacteria</taxon>
        <taxon>Bacillati</taxon>
        <taxon>Actinomycetota</taxon>
        <taxon>Actinomycetes</taxon>
        <taxon>Streptosporangiales</taxon>
        <taxon>Thermomonosporaceae</taxon>
        <taxon>Thermomonospora</taxon>
    </lineage>
</organism>
<feature type="compositionally biased region" description="Low complexity" evidence="1">
    <location>
        <begin position="148"/>
        <end position="171"/>
    </location>
</feature>
<keyword evidence="5" id="KW-1185">Reference proteome</keyword>
<dbReference type="EMBL" id="CP001738">
    <property type="protein sequence ID" value="ACY96838.1"/>
    <property type="molecule type" value="Genomic_DNA"/>
</dbReference>
<dbReference type="AlphaFoldDB" id="D1A9E2"/>
<dbReference type="OrthoDB" id="5065474at2"/>
<evidence type="ECO:0000256" key="2">
    <source>
        <dbReference type="SAM" id="Phobius"/>
    </source>
</evidence>
<dbReference type="KEGG" id="tcu:Tcur_1255"/>
<feature type="domain" description="DUF2510" evidence="3">
    <location>
        <begin position="8"/>
        <end position="40"/>
    </location>
</feature>
<feature type="region of interest" description="Disordered" evidence="1">
    <location>
        <begin position="143"/>
        <end position="174"/>
    </location>
</feature>
<dbReference type="eggNOG" id="ENOG50331V5">
    <property type="taxonomic scope" value="Bacteria"/>
</dbReference>
<evidence type="ECO:0000259" key="3">
    <source>
        <dbReference type="Pfam" id="PF10708"/>
    </source>
</evidence>
<proteinExistence type="predicted"/>
<protein>
    <recommendedName>
        <fullName evidence="3">DUF2510 domain-containing protein</fullName>
    </recommendedName>
</protein>
<evidence type="ECO:0000313" key="5">
    <source>
        <dbReference type="Proteomes" id="UP000001918"/>
    </source>
</evidence>
<sequence length="350" mass="36555">MSGQTPEAGWYHDPFGTPGLLRYWNGAQWTQATRAAEEAGVAAPAHDGAGPQAPAASSAGASPSGEDSRPPGGKQPNWNLSRPSFEPPAEPSAPQPRQPAKEPAPAPPSGGSGPLWALGGGGALLVVLVVLVAAFATGIAGGREEPEAAPAGPTVSPAAPSADPAARSPVVGTITDSGLSYPRLGGRWRPRPLDPDDNLARAYGFNRVQSAVVQEDYDGTGGRYVASIASGRLPEAIAYDGPEDLEAAITELARAMETEPPPTGSYPAHIREDLQSQPRSIDGHRAHYLKFRLSFPQAAARGWNFRTETVAFVLVDQGPEQRPSVLWVTMPDSHVNGGDLELVVESIKVP</sequence>
<name>D1A9E2_THECD</name>
<dbReference type="InterPro" id="IPR018929">
    <property type="entry name" value="DUF2510"/>
</dbReference>
<feature type="region of interest" description="Disordered" evidence="1">
    <location>
        <begin position="1"/>
        <end position="21"/>
    </location>
</feature>
<dbReference type="RefSeq" id="WP_012851622.1">
    <property type="nucleotide sequence ID" value="NC_013510.1"/>
</dbReference>
<feature type="compositionally biased region" description="Low complexity" evidence="1">
    <location>
        <begin position="34"/>
        <end position="65"/>
    </location>
</feature>
<reference evidence="4 5" key="1">
    <citation type="journal article" date="2011" name="Stand. Genomic Sci.">
        <title>Complete genome sequence of Thermomonospora curvata type strain (B9).</title>
        <authorList>
            <person name="Chertkov O."/>
            <person name="Sikorski J."/>
            <person name="Nolan M."/>
            <person name="Lapidus A."/>
            <person name="Lucas S."/>
            <person name="Del Rio T.G."/>
            <person name="Tice H."/>
            <person name="Cheng J.F."/>
            <person name="Goodwin L."/>
            <person name="Pitluck S."/>
            <person name="Liolios K."/>
            <person name="Ivanova N."/>
            <person name="Mavromatis K."/>
            <person name="Mikhailova N."/>
            <person name="Ovchinnikova G."/>
            <person name="Pati A."/>
            <person name="Chen A."/>
            <person name="Palaniappan K."/>
            <person name="Djao O.D."/>
            <person name="Land M."/>
            <person name="Hauser L."/>
            <person name="Chang Y.J."/>
            <person name="Jeffries C.D."/>
            <person name="Brettin T."/>
            <person name="Han C."/>
            <person name="Detter J.C."/>
            <person name="Rohde M."/>
            <person name="Goker M."/>
            <person name="Woyke T."/>
            <person name="Bristow J."/>
            <person name="Eisen J.A."/>
            <person name="Markowitz V."/>
            <person name="Hugenholtz P."/>
            <person name="Klenk H.P."/>
            <person name="Kyrpides N.C."/>
        </authorList>
    </citation>
    <scope>NUCLEOTIDE SEQUENCE [LARGE SCALE GENOMIC DNA]</scope>
    <source>
        <strain evidence="5">ATCC 19995 / DSM 43183 / JCM 3096 / KCTC 9072 / NBRC 15933 / NCIMB 10081 / Henssen B9</strain>
    </source>
</reference>
<keyword evidence="2" id="KW-1133">Transmembrane helix</keyword>
<feature type="compositionally biased region" description="Pro residues" evidence="1">
    <location>
        <begin position="85"/>
        <end position="108"/>
    </location>
</feature>
<feature type="region of interest" description="Disordered" evidence="1">
    <location>
        <begin position="34"/>
        <end position="113"/>
    </location>
</feature>
<evidence type="ECO:0000256" key="1">
    <source>
        <dbReference type="SAM" id="MobiDB-lite"/>
    </source>
</evidence>
<dbReference type="Pfam" id="PF10708">
    <property type="entry name" value="DUF2510"/>
    <property type="match status" value="1"/>
</dbReference>
<accession>D1A9E2</accession>